<evidence type="ECO:0000313" key="3">
    <source>
        <dbReference type="EMBL" id="KFA87771.1"/>
    </source>
</evidence>
<dbReference type="PANTHER" id="PTHR38033">
    <property type="entry name" value="MEMBRANE PROTEIN-RELATED"/>
    <property type="match status" value="1"/>
</dbReference>
<dbReference type="EMBL" id="JPMI01000340">
    <property type="protein sequence ID" value="KFA87771.1"/>
    <property type="molecule type" value="Genomic_DNA"/>
</dbReference>
<keyword evidence="1" id="KW-0472">Membrane</keyword>
<dbReference type="AlphaFoldDB" id="A0A084SH36"/>
<organism evidence="3 4">
    <name type="scientific">Archangium violaceum Cb vi76</name>
    <dbReference type="NCBI Taxonomy" id="1406225"/>
    <lineage>
        <taxon>Bacteria</taxon>
        <taxon>Pseudomonadati</taxon>
        <taxon>Myxococcota</taxon>
        <taxon>Myxococcia</taxon>
        <taxon>Myxococcales</taxon>
        <taxon>Cystobacterineae</taxon>
        <taxon>Archangiaceae</taxon>
        <taxon>Archangium</taxon>
    </lineage>
</organism>
<protein>
    <recommendedName>
        <fullName evidence="2">Type IV / VI secretion system DotU domain-containing protein</fullName>
    </recommendedName>
</protein>
<evidence type="ECO:0000313" key="4">
    <source>
        <dbReference type="Proteomes" id="UP000028547"/>
    </source>
</evidence>
<name>A0A084SH36_9BACT</name>
<proteinExistence type="predicted"/>
<keyword evidence="1" id="KW-0812">Transmembrane</keyword>
<dbReference type="Gene3D" id="1.25.40.590">
    <property type="entry name" value="Type IV / VI secretion system, DotU"/>
    <property type="match status" value="1"/>
</dbReference>
<sequence>MKLEHWQNILRTHRQVRSLLDQFLPAEPVAGGERTQVRVGAMGLAQLQQLLLADVAGLQKTLGGTYRDEEIDEAMRPFVYLVDELVLRRLADMEQSEWPLLQYKLYGIDSGGDRFYEQADEKLVQRGASPLVFELLHFCLTAGFEGRYAGNTARLREYKERLAARIPTPEAMPALPPAVSQQPLVHAFPWRYYAVSGFVVVTVPVLLWWLSR</sequence>
<reference evidence="3 4" key="1">
    <citation type="submission" date="2014-07" db="EMBL/GenBank/DDBJ databases">
        <title>Draft Genome Sequence of Gephyronic Acid Producer, Cystobacter violaceus Strain Cb vi76.</title>
        <authorList>
            <person name="Stevens D.C."/>
            <person name="Young J."/>
            <person name="Carmichael R."/>
            <person name="Tan J."/>
            <person name="Taylor R.E."/>
        </authorList>
    </citation>
    <scope>NUCLEOTIDE SEQUENCE [LARGE SCALE GENOMIC DNA]</scope>
    <source>
        <strain evidence="3 4">Cb vi76</strain>
    </source>
</reference>
<feature type="domain" description="Type IV / VI secretion system DotU" evidence="2">
    <location>
        <begin position="44"/>
        <end position="208"/>
    </location>
</feature>
<evidence type="ECO:0000259" key="2">
    <source>
        <dbReference type="Pfam" id="PF09850"/>
    </source>
</evidence>
<feature type="transmembrane region" description="Helical" evidence="1">
    <location>
        <begin position="190"/>
        <end position="210"/>
    </location>
</feature>
<gene>
    <name evidence="3" type="ORF">Q664_45680</name>
</gene>
<dbReference type="Pfam" id="PF09850">
    <property type="entry name" value="DotU"/>
    <property type="match status" value="1"/>
</dbReference>
<evidence type="ECO:0000256" key="1">
    <source>
        <dbReference type="SAM" id="Phobius"/>
    </source>
</evidence>
<keyword evidence="1" id="KW-1133">Transmembrane helix</keyword>
<accession>A0A084SH36</accession>
<dbReference type="RefSeq" id="WP_043411134.1">
    <property type="nucleotide sequence ID" value="NZ_JPMI01000340.1"/>
</dbReference>
<comment type="caution">
    <text evidence="3">The sequence shown here is derived from an EMBL/GenBank/DDBJ whole genome shotgun (WGS) entry which is preliminary data.</text>
</comment>
<dbReference type="InterPro" id="IPR017732">
    <property type="entry name" value="T4/T6SS_DotU"/>
</dbReference>
<dbReference type="Proteomes" id="UP000028547">
    <property type="component" value="Unassembled WGS sequence"/>
</dbReference>
<dbReference type="InterPro" id="IPR038522">
    <property type="entry name" value="T4/T6SS_DotU_sf"/>
</dbReference>
<dbReference type="PANTHER" id="PTHR38033:SF1">
    <property type="entry name" value="DOTU FAMILY TYPE IV_VI SECRETION SYSTEM PROTEIN"/>
    <property type="match status" value="1"/>
</dbReference>